<dbReference type="GO" id="GO:0019856">
    <property type="term" value="P:pyrimidine nucleobase biosynthetic process"/>
    <property type="evidence" value="ECO:0007669"/>
    <property type="project" value="TreeGrafter"/>
</dbReference>
<evidence type="ECO:0000256" key="7">
    <source>
        <dbReference type="ARBA" id="ARBA00022975"/>
    </source>
</evidence>
<comment type="function">
    <text evidence="8">Catalyzes the ATP-dependent amination of UTP to CTP with either L-glutamine or ammonia as the source of nitrogen. Constitutes the rate-limiting enzyme in the synthesis of cytosine nucleotides.</text>
</comment>
<feature type="transmembrane region" description="Helical" evidence="12">
    <location>
        <begin position="59"/>
        <end position="83"/>
    </location>
</feature>
<feature type="domain" description="CTP synthase N-terminal" evidence="14">
    <location>
        <begin position="58"/>
        <end position="328"/>
    </location>
</feature>
<dbReference type="SUPFAM" id="SSF52540">
    <property type="entry name" value="P-loop containing nucleoside triphosphate hydrolases"/>
    <property type="match status" value="1"/>
</dbReference>
<keyword evidence="7 10" id="KW-0665">Pyrimidine biosynthesis</keyword>
<evidence type="ECO:0000256" key="11">
    <source>
        <dbReference type="SAM" id="MobiDB-lite"/>
    </source>
</evidence>
<dbReference type="CDD" id="cd03113">
    <property type="entry name" value="CTPS_N"/>
    <property type="match status" value="1"/>
</dbReference>
<evidence type="ECO:0000259" key="13">
    <source>
        <dbReference type="Pfam" id="PF00117"/>
    </source>
</evidence>
<dbReference type="PROSITE" id="PS51273">
    <property type="entry name" value="GATASE_TYPE_1"/>
    <property type="match status" value="1"/>
</dbReference>
<dbReference type="SUPFAM" id="SSF52317">
    <property type="entry name" value="Class I glutamine amidotransferase-like"/>
    <property type="match status" value="1"/>
</dbReference>
<evidence type="ECO:0000256" key="9">
    <source>
        <dbReference type="ARBA" id="ARBA00047781"/>
    </source>
</evidence>
<dbReference type="GO" id="GO:0042802">
    <property type="term" value="F:identical protein binding"/>
    <property type="evidence" value="ECO:0007669"/>
    <property type="project" value="TreeGrafter"/>
</dbReference>
<dbReference type="InterPro" id="IPR017456">
    <property type="entry name" value="CTP_synthase_N"/>
</dbReference>
<keyword evidence="12" id="KW-1133">Transmembrane helix</keyword>
<evidence type="ECO:0000256" key="1">
    <source>
        <dbReference type="ARBA" id="ARBA00005171"/>
    </source>
</evidence>
<dbReference type="InterPro" id="IPR004468">
    <property type="entry name" value="CTP_synthase"/>
</dbReference>
<dbReference type="FunFam" id="3.40.50.300:FF:000207">
    <property type="entry name" value="CTP synthase"/>
    <property type="match status" value="1"/>
</dbReference>
<evidence type="ECO:0000256" key="5">
    <source>
        <dbReference type="ARBA" id="ARBA00022840"/>
    </source>
</evidence>
<keyword evidence="5 10" id="KW-0067">ATP-binding</keyword>
<comment type="similarity">
    <text evidence="2 10">Belongs to the CTP synthase family.</text>
</comment>
<dbReference type="Pfam" id="PF06418">
    <property type="entry name" value="CTP_synth_N"/>
    <property type="match status" value="1"/>
</dbReference>
<evidence type="ECO:0000256" key="4">
    <source>
        <dbReference type="ARBA" id="ARBA00022741"/>
    </source>
</evidence>
<evidence type="ECO:0000256" key="3">
    <source>
        <dbReference type="ARBA" id="ARBA00022598"/>
    </source>
</evidence>
<evidence type="ECO:0000256" key="6">
    <source>
        <dbReference type="ARBA" id="ARBA00022962"/>
    </source>
</evidence>
<dbReference type="CDD" id="cd01746">
    <property type="entry name" value="GATase1_CTP_Synthase"/>
    <property type="match status" value="1"/>
</dbReference>
<dbReference type="InterPro" id="IPR029062">
    <property type="entry name" value="Class_I_gatase-like"/>
</dbReference>
<dbReference type="GO" id="GO:0005737">
    <property type="term" value="C:cytoplasm"/>
    <property type="evidence" value="ECO:0007669"/>
    <property type="project" value="TreeGrafter"/>
</dbReference>
<dbReference type="Pfam" id="PF00117">
    <property type="entry name" value="GATase"/>
    <property type="match status" value="1"/>
</dbReference>
<dbReference type="NCBIfam" id="NF003792">
    <property type="entry name" value="PRK05380.1"/>
    <property type="match status" value="1"/>
</dbReference>
<dbReference type="Gene3D" id="3.40.50.880">
    <property type="match status" value="1"/>
</dbReference>
<dbReference type="Gene3D" id="3.40.50.300">
    <property type="entry name" value="P-loop containing nucleotide triphosphate hydrolases"/>
    <property type="match status" value="1"/>
</dbReference>
<dbReference type="EMBL" id="LR010439">
    <property type="protein sequence ID" value="SVE80058.1"/>
    <property type="molecule type" value="mRNA"/>
</dbReference>
<evidence type="ECO:0000256" key="10">
    <source>
        <dbReference type="RuleBase" id="RU810713"/>
    </source>
</evidence>
<keyword evidence="4 10" id="KW-0547">Nucleotide-binding</keyword>
<keyword evidence="12" id="KW-0812">Transmembrane</keyword>
<protein>
    <recommendedName>
        <fullName evidence="10">CTP synthase</fullName>
        <ecNumber evidence="10">6.3.4.2</ecNumber>
    </recommendedName>
    <alternativeName>
        <fullName evidence="10">UTP--ammonia ligase</fullName>
    </alternativeName>
</protein>
<dbReference type="OrthoDB" id="1739076at2759"/>
<dbReference type="GO" id="GO:0044210">
    <property type="term" value="P:'de novo' CTP biosynthetic process"/>
    <property type="evidence" value="ECO:0007669"/>
    <property type="project" value="UniProtKB-UniRule"/>
</dbReference>
<dbReference type="InterPro" id="IPR017926">
    <property type="entry name" value="GATASE"/>
</dbReference>
<feature type="region of interest" description="Disordered" evidence="11">
    <location>
        <begin position="648"/>
        <end position="668"/>
    </location>
</feature>
<name>A0A4Y7MFE4_9CRUS</name>
<keyword evidence="12" id="KW-0472">Membrane</keyword>
<evidence type="ECO:0000313" key="15">
    <source>
        <dbReference type="EMBL" id="SVE80058.1"/>
    </source>
</evidence>
<dbReference type="AlphaFoldDB" id="A0A4Y7MFE4"/>
<accession>A0A4Y7MFE4</accession>
<reference evidence="15" key="1">
    <citation type="submission" date="2018-08" db="EMBL/GenBank/DDBJ databases">
        <authorList>
            <person name="Cornetti L."/>
        </authorList>
    </citation>
    <scope>NUCLEOTIDE SEQUENCE</scope>
    <source>
        <strain evidence="15">CH-H-1</strain>
    </source>
</reference>
<proteinExistence type="evidence at transcript level"/>
<dbReference type="PANTHER" id="PTHR11550">
    <property type="entry name" value="CTP SYNTHASE"/>
    <property type="match status" value="1"/>
</dbReference>
<comment type="pathway">
    <text evidence="1 10">Pyrimidine metabolism; CTP biosynthesis via de novo pathway; CTP from UDP: step 2/2.</text>
</comment>
<feature type="domain" description="Glutamine amidotransferase" evidence="13">
    <location>
        <begin position="369"/>
        <end position="598"/>
    </location>
</feature>
<dbReference type="InterPro" id="IPR027417">
    <property type="entry name" value="P-loop_NTPase"/>
</dbReference>
<dbReference type="PANTHER" id="PTHR11550:SF0">
    <property type="entry name" value="CTP SYNTHASE-RELATED"/>
    <property type="match status" value="1"/>
</dbReference>
<sequence>MVFNKRIESNSSVILSNLIHFTSLDLILLSLFFYCILVKSAKEVTWTTTFAAINKEMKYILVTGGVISGIGKGVIASSIGTILKHCGLHVTSIKIDPYINIDAGTFSPFEHGEVFVLDDGGEVDLDLGNYERFLDVTLHRANNITTGKIYQQVIECERKGDYLGKTVQVVPHITDAIQEWVINVAKVPVTDDGKEPEVCIIELGGTIGDIEGMPFVEAFRQFQFRVSHESFCCVHVSLVPQPKSTGESKTKPTQASVKELRGSGLSPDLIVCRSEMPIIDEVKQKISNFCHVKPDRVICIHDCTSTYRVPLMLEEQGLIQFIGERLQLNIATPERPKKFMWKWRDLADRHDNVRKVVEIALVGKYTQLEDAYASVTKALQHSALFVNRRLNLSYIEATSLEEATKIENPVKYHQAWQILCRSDGVIVPGGFGKRGMEGKIAAVTWCRTTRKPFLGVCLGLQAAVIEFTRNVMSWKDANTTEIDPESPYPVVIDMPEHNSGQMGGTMRLGKRTTIFHGDSILKKLYGNVGSIDERHRHRYEVNPEFVDKIEKAGLHFVGRDESETRMEIMELPVSTHPYFVATQYHPEYISRPLKPSPPYLGLLLAAVGKLQPYLNNAMASNTTSEDGENSDDDIVGILRRNISNVSLSATSTPVTPSHLSVKSPTVTD</sequence>
<evidence type="ECO:0000256" key="2">
    <source>
        <dbReference type="ARBA" id="ARBA00007533"/>
    </source>
</evidence>
<keyword evidence="3 10" id="KW-0436">Ligase</keyword>
<evidence type="ECO:0000259" key="14">
    <source>
        <dbReference type="Pfam" id="PF06418"/>
    </source>
</evidence>
<dbReference type="GO" id="GO:0003883">
    <property type="term" value="F:CTP synthase activity"/>
    <property type="evidence" value="ECO:0007669"/>
    <property type="project" value="UniProtKB-UniRule"/>
</dbReference>
<dbReference type="InterPro" id="IPR033828">
    <property type="entry name" value="GATase1_CTP_Synthase"/>
</dbReference>
<dbReference type="UniPathway" id="UPA00159">
    <property type="reaction ID" value="UER00277"/>
</dbReference>
<keyword evidence="6 10" id="KW-0315">Glutamine amidotransferase</keyword>
<evidence type="ECO:0000256" key="8">
    <source>
        <dbReference type="ARBA" id="ARBA00037348"/>
    </source>
</evidence>
<comment type="catalytic activity">
    <reaction evidence="9 10">
        <text>UTP + L-glutamine + ATP + H2O = CTP + L-glutamate + ADP + phosphate + 2 H(+)</text>
        <dbReference type="Rhea" id="RHEA:26426"/>
        <dbReference type="ChEBI" id="CHEBI:15377"/>
        <dbReference type="ChEBI" id="CHEBI:15378"/>
        <dbReference type="ChEBI" id="CHEBI:29985"/>
        <dbReference type="ChEBI" id="CHEBI:30616"/>
        <dbReference type="ChEBI" id="CHEBI:37563"/>
        <dbReference type="ChEBI" id="CHEBI:43474"/>
        <dbReference type="ChEBI" id="CHEBI:46398"/>
        <dbReference type="ChEBI" id="CHEBI:58359"/>
        <dbReference type="ChEBI" id="CHEBI:456216"/>
        <dbReference type="EC" id="6.3.4.2"/>
    </reaction>
</comment>
<evidence type="ECO:0000256" key="12">
    <source>
        <dbReference type="SAM" id="Phobius"/>
    </source>
</evidence>
<organism evidence="15">
    <name type="scientific">Daphnia magna</name>
    <dbReference type="NCBI Taxonomy" id="35525"/>
    <lineage>
        <taxon>Eukaryota</taxon>
        <taxon>Metazoa</taxon>
        <taxon>Ecdysozoa</taxon>
        <taxon>Arthropoda</taxon>
        <taxon>Crustacea</taxon>
        <taxon>Branchiopoda</taxon>
        <taxon>Diplostraca</taxon>
        <taxon>Cladocera</taxon>
        <taxon>Anomopoda</taxon>
        <taxon>Daphniidae</taxon>
        <taxon>Daphnia</taxon>
    </lineage>
</organism>
<dbReference type="GO" id="GO:0005524">
    <property type="term" value="F:ATP binding"/>
    <property type="evidence" value="ECO:0007669"/>
    <property type="project" value="UniProtKB-KW"/>
</dbReference>
<feature type="transmembrane region" description="Helical" evidence="12">
    <location>
        <begin position="18"/>
        <end position="38"/>
    </location>
</feature>
<gene>
    <name evidence="15" type="primary">EOG090X04HX</name>
</gene>
<dbReference type="FunFam" id="3.40.50.880:FF:000005">
    <property type="entry name" value="CTP synthase"/>
    <property type="match status" value="1"/>
</dbReference>
<dbReference type="EC" id="6.3.4.2" evidence="10"/>
<dbReference type="NCBIfam" id="TIGR00337">
    <property type="entry name" value="PyrG"/>
    <property type="match status" value="1"/>
</dbReference>
<dbReference type="GO" id="GO:0097268">
    <property type="term" value="C:cytoophidium"/>
    <property type="evidence" value="ECO:0007669"/>
    <property type="project" value="TreeGrafter"/>
</dbReference>